<evidence type="ECO:0008006" key="3">
    <source>
        <dbReference type="Google" id="ProtNLM"/>
    </source>
</evidence>
<sequence>MTESLRRNSGPKTDADVRRHIADGLKPWGKVGVTTLDDSVARLNADPVKYGPTLSQIDQFRARTRGAREFEIMSDRKGAYGRLIRQDRLLGPYGALALMLELHMDQKDRPDGTPYISHPLDVAIRVSDHLEKPNGDLLVAALMHDSVEDQAVKLVKMAPVGLYWGGLTDTQIALSVVGAKYGTRVRRIVSALSNEDTDAIAIAEGINPKDKVAFTNRKNELYAEHVGAAIQDPDVVLIKMFDFSANALRLDEVKDPERKLKLLAKYTPVVPRFIDRLNDTSRPVKVRGRDKILQELSEAHEKMTAQLEESK</sequence>
<dbReference type="Proteomes" id="UP000177328">
    <property type="component" value="Unassembled WGS sequence"/>
</dbReference>
<name>A0A1F5KI18_9BACT</name>
<dbReference type="AlphaFoldDB" id="A0A1F5KI18"/>
<proteinExistence type="predicted"/>
<evidence type="ECO:0000313" key="1">
    <source>
        <dbReference type="EMBL" id="OGE40597.1"/>
    </source>
</evidence>
<comment type="caution">
    <text evidence="1">The sequence shown here is derived from an EMBL/GenBank/DDBJ whole genome shotgun (WGS) entry which is preliminary data.</text>
</comment>
<evidence type="ECO:0000313" key="2">
    <source>
        <dbReference type="Proteomes" id="UP000177328"/>
    </source>
</evidence>
<dbReference type="EMBL" id="MFDD01000008">
    <property type="protein sequence ID" value="OGE40597.1"/>
    <property type="molecule type" value="Genomic_DNA"/>
</dbReference>
<dbReference type="Gene3D" id="1.10.3210.10">
    <property type="entry name" value="Hypothetical protein af1432"/>
    <property type="match status" value="1"/>
</dbReference>
<protein>
    <recommendedName>
        <fullName evidence="3">HD/PDEase domain-containing protein</fullName>
    </recommendedName>
</protein>
<accession>A0A1F5KI18</accession>
<dbReference type="SUPFAM" id="SSF109604">
    <property type="entry name" value="HD-domain/PDEase-like"/>
    <property type="match status" value="1"/>
</dbReference>
<organism evidence="1 2">
    <name type="scientific">Candidatus Daviesbacteria bacterium RIFCSPHIGHO2_02_FULL_43_12</name>
    <dbReference type="NCBI Taxonomy" id="1797776"/>
    <lineage>
        <taxon>Bacteria</taxon>
        <taxon>Candidatus Daviesiibacteriota</taxon>
    </lineage>
</organism>
<gene>
    <name evidence="1" type="ORF">A3D25_00575</name>
</gene>
<reference evidence="1 2" key="1">
    <citation type="journal article" date="2016" name="Nat. Commun.">
        <title>Thousands of microbial genomes shed light on interconnected biogeochemical processes in an aquifer system.</title>
        <authorList>
            <person name="Anantharaman K."/>
            <person name="Brown C.T."/>
            <person name="Hug L.A."/>
            <person name="Sharon I."/>
            <person name="Castelle C.J."/>
            <person name="Probst A.J."/>
            <person name="Thomas B.C."/>
            <person name="Singh A."/>
            <person name="Wilkins M.J."/>
            <person name="Karaoz U."/>
            <person name="Brodie E.L."/>
            <person name="Williams K.H."/>
            <person name="Hubbard S.S."/>
            <person name="Banfield J.F."/>
        </authorList>
    </citation>
    <scope>NUCLEOTIDE SEQUENCE [LARGE SCALE GENOMIC DNA]</scope>
</reference>